<protein>
    <submittedName>
        <fullName evidence="2">Uncharacterized protein</fullName>
    </submittedName>
</protein>
<proteinExistence type="predicted"/>
<reference evidence="2" key="2">
    <citation type="submission" date="2025-09" db="UniProtKB">
        <authorList>
            <consortium name="Ensembl"/>
        </authorList>
    </citation>
    <scope>IDENTIFICATION</scope>
</reference>
<dbReference type="AlphaFoldDB" id="A0A8C6TQT2"/>
<keyword evidence="1" id="KW-0472">Membrane</keyword>
<keyword evidence="3" id="KW-1185">Reference proteome</keyword>
<sequence>VKSQQRHVGHFHYFESDSGNISHSVTLTTESCHQNLVLYLNEVEAAVVGHKSSDFLAVLDELHPHTLPDGRVRLWCLHFLQNDALGVRGSSEGVSLQSGAQMSLLVLFVVPFLLTTVVTELASRTQTTALS</sequence>
<name>A0A8C6TQT2_9GOBI</name>
<organism evidence="2 3">
    <name type="scientific">Neogobius melanostomus</name>
    <name type="common">round goby</name>
    <dbReference type="NCBI Taxonomy" id="47308"/>
    <lineage>
        <taxon>Eukaryota</taxon>
        <taxon>Metazoa</taxon>
        <taxon>Chordata</taxon>
        <taxon>Craniata</taxon>
        <taxon>Vertebrata</taxon>
        <taxon>Euteleostomi</taxon>
        <taxon>Actinopterygii</taxon>
        <taxon>Neopterygii</taxon>
        <taxon>Teleostei</taxon>
        <taxon>Neoteleostei</taxon>
        <taxon>Acanthomorphata</taxon>
        <taxon>Gobiaria</taxon>
        <taxon>Gobiiformes</taxon>
        <taxon>Gobioidei</taxon>
        <taxon>Gobiidae</taxon>
        <taxon>Benthophilinae</taxon>
        <taxon>Neogobiini</taxon>
        <taxon>Neogobius</taxon>
    </lineage>
</organism>
<keyword evidence="1" id="KW-1133">Transmembrane helix</keyword>
<evidence type="ECO:0000256" key="1">
    <source>
        <dbReference type="SAM" id="Phobius"/>
    </source>
</evidence>
<dbReference type="Proteomes" id="UP000694523">
    <property type="component" value="Unplaced"/>
</dbReference>
<dbReference type="Ensembl" id="ENSNMLT00000028006.1">
    <property type="protein sequence ID" value="ENSNMLP00000025047.1"/>
    <property type="gene ID" value="ENSNMLG00000016017.1"/>
</dbReference>
<evidence type="ECO:0000313" key="3">
    <source>
        <dbReference type="Proteomes" id="UP000694523"/>
    </source>
</evidence>
<keyword evidence="1" id="KW-0812">Transmembrane</keyword>
<reference evidence="2" key="1">
    <citation type="submission" date="2025-08" db="UniProtKB">
        <authorList>
            <consortium name="Ensembl"/>
        </authorList>
    </citation>
    <scope>IDENTIFICATION</scope>
</reference>
<feature type="transmembrane region" description="Helical" evidence="1">
    <location>
        <begin position="104"/>
        <end position="122"/>
    </location>
</feature>
<accession>A0A8C6TQT2</accession>
<evidence type="ECO:0000313" key="2">
    <source>
        <dbReference type="Ensembl" id="ENSNMLP00000025047.1"/>
    </source>
</evidence>